<comment type="caution">
    <text evidence="2">The sequence shown here is derived from an EMBL/GenBank/DDBJ whole genome shotgun (WGS) entry which is preliminary data.</text>
</comment>
<feature type="compositionally biased region" description="Basic and acidic residues" evidence="1">
    <location>
        <begin position="199"/>
        <end position="227"/>
    </location>
</feature>
<evidence type="ECO:0000313" key="3">
    <source>
        <dbReference type="Proteomes" id="UP000694251"/>
    </source>
</evidence>
<dbReference type="AlphaFoldDB" id="A0A8T1YPM1"/>
<organism evidence="2 3">
    <name type="scientific">Arabidopsis suecica</name>
    <name type="common">Swedish thale-cress</name>
    <name type="synonym">Cardaminopsis suecica</name>
    <dbReference type="NCBI Taxonomy" id="45249"/>
    <lineage>
        <taxon>Eukaryota</taxon>
        <taxon>Viridiplantae</taxon>
        <taxon>Streptophyta</taxon>
        <taxon>Embryophyta</taxon>
        <taxon>Tracheophyta</taxon>
        <taxon>Spermatophyta</taxon>
        <taxon>Magnoliopsida</taxon>
        <taxon>eudicotyledons</taxon>
        <taxon>Gunneridae</taxon>
        <taxon>Pentapetalae</taxon>
        <taxon>rosids</taxon>
        <taxon>malvids</taxon>
        <taxon>Brassicales</taxon>
        <taxon>Brassicaceae</taxon>
        <taxon>Camelineae</taxon>
        <taxon>Arabidopsis</taxon>
    </lineage>
</organism>
<accession>A0A8T1YPM1</accession>
<feature type="region of interest" description="Disordered" evidence="1">
    <location>
        <begin position="127"/>
        <end position="257"/>
    </location>
</feature>
<protein>
    <submittedName>
        <fullName evidence="2">Uncharacterized protein</fullName>
    </submittedName>
</protein>
<feature type="compositionally biased region" description="Polar residues" evidence="1">
    <location>
        <begin position="247"/>
        <end position="257"/>
    </location>
</feature>
<gene>
    <name evidence="2" type="ORF">ISN44_As12g031630</name>
</gene>
<reference evidence="2 3" key="1">
    <citation type="submission" date="2020-12" db="EMBL/GenBank/DDBJ databases">
        <title>Concerted genomic and epigenomic changes stabilize Arabidopsis allopolyploids.</title>
        <authorList>
            <person name="Chen Z."/>
        </authorList>
    </citation>
    <scope>NUCLEOTIDE SEQUENCE [LARGE SCALE GENOMIC DNA]</scope>
    <source>
        <strain evidence="2">As9502</strain>
        <tissue evidence="2">Leaf</tissue>
    </source>
</reference>
<evidence type="ECO:0000313" key="2">
    <source>
        <dbReference type="EMBL" id="KAG7547959.1"/>
    </source>
</evidence>
<proteinExistence type="predicted"/>
<keyword evidence="3" id="KW-1185">Reference proteome</keyword>
<name>A0A8T1YPM1_ARASU</name>
<evidence type="ECO:0000256" key="1">
    <source>
        <dbReference type="SAM" id="MobiDB-lite"/>
    </source>
</evidence>
<dbReference type="Proteomes" id="UP000694251">
    <property type="component" value="Chromosome 12"/>
</dbReference>
<dbReference type="EMBL" id="JAEFBJ010000012">
    <property type="protein sequence ID" value="KAG7547959.1"/>
    <property type="molecule type" value="Genomic_DNA"/>
</dbReference>
<sequence>MSFLVKTEEIPAKFWGEEALRNLGSSLGVVRRVDPTKGRIKISVKTDVPLRFNKNDQLPTGAVAKVKLFYENLLRWCSYSGRICLELDLCPLINVNQRAALAAKEEQKNPWYLTRDDGRNQYLSLPHDSSIATHNGHGRKNLPLSVGPLSTRLNPPVGDTRTKKDRFTSNNRIHHQQYPSARASKHHRSFAAAFLKHPSSPDDPKGNGTDDGRKRRHEDSFSHKKSYEPSSKGCKGPSRNDPAPTHLPSNSFCGKQP</sequence>